<evidence type="ECO:0000313" key="3">
    <source>
        <dbReference type="EMBL" id="KAH7231611.1"/>
    </source>
</evidence>
<dbReference type="EMBL" id="JAGMUX010000020">
    <property type="protein sequence ID" value="KAH7231611.1"/>
    <property type="molecule type" value="Genomic_DNA"/>
</dbReference>
<keyword evidence="4" id="KW-1185">Reference proteome</keyword>
<evidence type="ECO:0000259" key="2">
    <source>
        <dbReference type="SMART" id="SM00382"/>
    </source>
</evidence>
<dbReference type="SMART" id="SM00382">
    <property type="entry name" value="AAA"/>
    <property type="match status" value="1"/>
</dbReference>
<dbReference type="Pfam" id="PF00004">
    <property type="entry name" value="AAA"/>
    <property type="match status" value="1"/>
</dbReference>
<dbReference type="InterPro" id="IPR054289">
    <property type="entry name" value="DUF7025"/>
</dbReference>
<sequence length="803" mass="92735">MRPRVISRTQYKGQAFTTSMNTATGNFQDLVSAAQNDCPTEPTTECDTGEDDYEDQLRESQTRRRPPMMVDWRRKICNFLNMSGSCTDDEIMEELEAKDDLLRESESLKRKASDKQGPPRVQVINKIECRTENTYRIYLDEPWLVENGPYQAHLRCSRSIENLELYLERNKDIICLAYRNYVCCGSTPPIRNPAHLDLLSSEWVEIVAGELESAWSSLLNNDPARELQEMLDPGGDHLVQETRHPYLWWFHNRENIETWKKRLSQEAQDQIEAFQSYLRTTLGDEWDTVDAMLRKGKITAKYLGYIFIPGQIVIEEPTGPSITQWKAYTTTSWLNILTPLATGCTMEVEISAKHWAFDGNFQQVNTSLTISRLPSMTEEFSINAMTVFPMEYCDNDIVDSLRRRGQMFWKCRRRKYVCARDAPQDYQYNTSSSSRFMIDIATYNQMHPPANNRPAPTPLQDELGPHVMAQDDPLPDLGDEFYMCLPTTVYGFNMQKKDWVKLEVELLQEVTWNEEAFDLLVMERETKELVQAVVTNHLDEDRDTDVIHGKGNGLFILLHGGPGTGKTLTAESVAEIAKKPLYRVTCGDVGTKAEEVESYLEVVCLLGKTWGCVVLLDEADVFLEQRKLDSLDRNALVSVFLRVLEYYDGIMILTSNRVGIFDEAFKSRIQLSLRYNNLERDQRRQIWENFINRLEKLEFQRTTQGCEQSSDVLLRKPQIIPRVGVDIKSMRDRLEDLAAAPLNGREIRNMISTARQLAVFRGEKLAYHHLDAVIAEAHKFEKYIRSVHDGFSSDQMKKEQRER</sequence>
<dbReference type="RefSeq" id="XP_046043548.1">
    <property type="nucleotide sequence ID" value="XM_046194025.1"/>
</dbReference>
<dbReference type="Pfam" id="PF22942">
    <property type="entry name" value="DUF7025"/>
    <property type="match status" value="1"/>
</dbReference>
<dbReference type="Proteomes" id="UP000720189">
    <property type="component" value="Unassembled WGS sequence"/>
</dbReference>
<evidence type="ECO:0000313" key="4">
    <source>
        <dbReference type="Proteomes" id="UP000720189"/>
    </source>
</evidence>
<dbReference type="PANTHER" id="PTHR46411">
    <property type="entry name" value="FAMILY ATPASE, PUTATIVE-RELATED"/>
    <property type="match status" value="1"/>
</dbReference>
<dbReference type="Pfam" id="PF23232">
    <property type="entry name" value="AAA_lid_13"/>
    <property type="match status" value="1"/>
</dbReference>
<accession>A0A9P9JSF9</accession>
<dbReference type="GeneID" id="70223979"/>
<evidence type="ECO:0000256" key="1">
    <source>
        <dbReference type="SAM" id="MobiDB-lite"/>
    </source>
</evidence>
<reference evidence="3" key="1">
    <citation type="journal article" date="2021" name="Nat. Commun.">
        <title>Genetic determinants of endophytism in the Arabidopsis root mycobiome.</title>
        <authorList>
            <person name="Mesny F."/>
            <person name="Miyauchi S."/>
            <person name="Thiergart T."/>
            <person name="Pickel B."/>
            <person name="Atanasova L."/>
            <person name="Karlsson M."/>
            <person name="Huettel B."/>
            <person name="Barry K.W."/>
            <person name="Haridas S."/>
            <person name="Chen C."/>
            <person name="Bauer D."/>
            <person name="Andreopoulos W."/>
            <person name="Pangilinan J."/>
            <person name="LaButti K."/>
            <person name="Riley R."/>
            <person name="Lipzen A."/>
            <person name="Clum A."/>
            <person name="Drula E."/>
            <person name="Henrissat B."/>
            <person name="Kohler A."/>
            <person name="Grigoriev I.V."/>
            <person name="Martin F.M."/>
            <person name="Hacquard S."/>
        </authorList>
    </citation>
    <scope>NUCLEOTIDE SEQUENCE</scope>
    <source>
        <strain evidence="3">MPI-CAGE-AT-0023</strain>
    </source>
</reference>
<dbReference type="InterPro" id="IPR056599">
    <property type="entry name" value="AAA_lid_fung"/>
</dbReference>
<dbReference type="SUPFAM" id="SSF52540">
    <property type="entry name" value="P-loop containing nucleoside triphosphate hydrolases"/>
    <property type="match status" value="1"/>
</dbReference>
<name>A0A9P9JSF9_FUSRE</name>
<dbReference type="InterPro" id="IPR027417">
    <property type="entry name" value="P-loop_NTPase"/>
</dbReference>
<dbReference type="CDD" id="cd19481">
    <property type="entry name" value="RecA-like_protease"/>
    <property type="match status" value="1"/>
</dbReference>
<dbReference type="GO" id="GO:0016887">
    <property type="term" value="F:ATP hydrolysis activity"/>
    <property type="evidence" value="ECO:0007669"/>
    <property type="project" value="InterPro"/>
</dbReference>
<comment type="caution">
    <text evidence="3">The sequence shown here is derived from an EMBL/GenBank/DDBJ whole genome shotgun (WGS) entry which is preliminary data.</text>
</comment>
<dbReference type="InterPro" id="IPR003959">
    <property type="entry name" value="ATPase_AAA_core"/>
</dbReference>
<feature type="compositionally biased region" description="Polar residues" evidence="1">
    <location>
        <begin position="36"/>
        <end position="46"/>
    </location>
</feature>
<dbReference type="OrthoDB" id="10042665at2759"/>
<dbReference type="InterPro" id="IPR003593">
    <property type="entry name" value="AAA+_ATPase"/>
</dbReference>
<dbReference type="AlphaFoldDB" id="A0A9P9JSF9"/>
<dbReference type="PANTHER" id="PTHR46411:SF2">
    <property type="entry name" value="AAA+ ATPASE DOMAIN-CONTAINING PROTEIN"/>
    <property type="match status" value="1"/>
</dbReference>
<protein>
    <recommendedName>
        <fullName evidence="2">AAA+ ATPase domain-containing protein</fullName>
    </recommendedName>
</protein>
<organism evidence="3 4">
    <name type="scientific">Fusarium redolens</name>
    <dbReference type="NCBI Taxonomy" id="48865"/>
    <lineage>
        <taxon>Eukaryota</taxon>
        <taxon>Fungi</taxon>
        <taxon>Dikarya</taxon>
        <taxon>Ascomycota</taxon>
        <taxon>Pezizomycotina</taxon>
        <taxon>Sordariomycetes</taxon>
        <taxon>Hypocreomycetidae</taxon>
        <taxon>Hypocreales</taxon>
        <taxon>Nectriaceae</taxon>
        <taxon>Fusarium</taxon>
        <taxon>Fusarium redolens species complex</taxon>
    </lineage>
</organism>
<dbReference type="GO" id="GO:0005524">
    <property type="term" value="F:ATP binding"/>
    <property type="evidence" value="ECO:0007669"/>
    <property type="project" value="InterPro"/>
</dbReference>
<proteinExistence type="predicted"/>
<dbReference type="Gene3D" id="3.40.50.300">
    <property type="entry name" value="P-loop containing nucleotide triphosphate hydrolases"/>
    <property type="match status" value="1"/>
</dbReference>
<gene>
    <name evidence="3" type="ORF">BKA55DRAFT_581145</name>
</gene>
<feature type="domain" description="AAA+ ATPase" evidence="2">
    <location>
        <begin position="552"/>
        <end position="679"/>
    </location>
</feature>
<feature type="region of interest" description="Disordered" evidence="1">
    <location>
        <begin position="36"/>
        <end position="63"/>
    </location>
</feature>